<name>A0A6F8ZHB4_9FIRM</name>
<keyword evidence="2" id="KW-1185">Reference proteome</keyword>
<dbReference type="Proteomes" id="UP000503399">
    <property type="component" value="Chromosome"/>
</dbReference>
<evidence type="ECO:0000313" key="1">
    <source>
        <dbReference type="EMBL" id="CAB1128845.1"/>
    </source>
</evidence>
<dbReference type="EMBL" id="LR778114">
    <property type="protein sequence ID" value="CAB1128845.1"/>
    <property type="molecule type" value="Genomic_DNA"/>
</dbReference>
<evidence type="ECO:0000313" key="2">
    <source>
        <dbReference type="Proteomes" id="UP000503399"/>
    </source>
</evidence>
<dbReference type="AlphaFoldDB" id="A0A6F8ZHB4"/>
<dbReference type="KEGG" id="hfv:R50_1339"/>
<dbReference type="PROSITE" id="PS51257">
    <property type="entry name" value="PROKAR_LIPOPROTEIN"/>
    <property type="match status" value="1"/>
</dbReference>
<organism evidence="1 2">
    <name type="scientific">Candidatus Hydrogenisulfobacillus filiaventi</name>
    <dbReference type="NCBI Taxonomy" id="2707344"/>
    <lineage>
        <taxon>Bacteria</taxon>
        <taxon>Bacillati</taxon>
        <taxon>Bacillota</taxon>
        <taxon>Clostridia</taxon>
        <taxon>Eubacteriales</taxon>
        <taxon>Clostridiales Family XVII. Incertae Sedis</taxon>
        <taxon>Candidatus Hydrogenisulfobacillus</taxon>
    </lineage>
</organism>
<proteinExistence type="predicted"/>
<gene>
    <name evidence="1" type="ORF">R50_1339</name>
</gene>
<sequence length="350" mass="36679">MAGRRTQPWVWWAALPLLAGCGVPGGRAASGPAGRPPAAAVARPVRSAPSQAAVSAPVGPAQVMDVAMGPWGPLTLQRRRGAGADRWTLRLGRGPGGRVLHRWTMRRHQLRIAGLTGPDVLLLARPLPGTAAEWQLWAVDTRTGFAALAGRWDPAQVTAPPFVAWGGVVVMWNPGTAQATALDLADGATARISGVPSPDDLTAAAGGWPLVDGRPLTLPFLRPPRPALPPGWRWWPVAGWGRQGLALPAGWVPAGHGTFREPRLGGTAVVTIRPAGPGHPHLDAAAGLPPGSVRWLGDHRVELQGRQGPLLTMGVQVQTNAGDRFRLVLSGPPGAAPLFREVLARALIMP</sequence>
<protein>
    <submittedName>
        <fullName evidence="1">Uncharacterized protein</fullName>
    </submittedName>
</protein>
<accession>A0A6F8ZHB4</accession>
<reference evidence="1 2" key="1">
    <citation type="submission" date="2020-02" db="EMBL/GenBank/DDBJ databases">
        <authorList>
            <person name="Hogendoorn C."/>
        </authorList>
    </citation>
    <scope>NUCLEOTIDE SEQUENCE [LARGE SCALE GENOMIC DNA]</scope>
    <source>
        <strain evidence="1">R501</strain>
    </source>
</reference>